<dbReference type="EMBL" id="UGXR01000001">
    <property type="protein sequence ID" value="SUH07556.1"/>
    <property type="molecule type" value="Genomic_DNA"/>
</dbReference>
<dbReference type="Proteomes" id="UP000254346">
    <property type="component" value="Unassembled WGS sequence"/>
</dbReference>
<organism evidence="1 2">
    <name type="scientific">Salmonella enterica I</name>
    <dbReference type="NCBI Taxonomy" id="59201"/>
    <lineage>
        <taxon>Bacteria</taxon>
        <taxon>Pseudomonadati</taxon>
        <taxon>Pseudomonadota</taxon>
        <taxon>Gammaproteobacteria</taxon>
        <taxon>Enterobacterales</taxon>
        <taxon>Enterobacteriaceae</taxon>
        <taxon>Salmonella</taxon>
    </lineage>
</organism>
<reference evidence="1 2" key="1">
    <citation type="submission" date="2018-06" db="EMBL/GenBank/DDBJ databases">
        <authorList>
            <consortium name="Pathogen Informatics"/>
            <person name="Doyle S."/>
        </authorList>
    </citation>
    <scope>NUCLEOTIDE SEQUENCE [LARGE SCALE GENOMIC DNA]</scope>
    <source>
        <strain evidence="1 2">NCTC8256</strain>
    </source>
</reference>
<evidence type="ECO:0008006" key="3">
    <source>
        <dbReference type="Google" id="ProtNLM"/>
    </source>
</evidence>
<name>A0A379VL15_SALET</name>
<dbReference type="AlphaFoldDB" id="A0A379VL15"/>
<gene>
    <name evidence="1" type="ORF">NCTC8256_01456</name>
</gene>
<evidence type="ECO:0000313" key="2">
    <source>
        <dbReference type="Proteomes" id="UP000254346"/>
    </source>
</evidence>
<accession>A0A379VL15</accession>
<sequence>MFTPCLRQAGKTAALYDTVQIHGEKTPLRPALYALRRKLQQSFRELNGAIQRYAHRLQTFVPVMRVLAG</sequence>
<protein>
    <recommendedName>
        <fullName evidence="3">Transposase</fullName>
    </recommendedName>
</protein>
<proteinExistence type="predicted"/>
<evidence type="ECO:0000313" key="1">
    <source>
        <dbReference type="EMBL" id="SUH07556.1"/>
    </source>
</evidence>